<organism evidence="2 3">
    <name type="scientific">Williamsia marianensis</name>
    <dbReference type="NCBI Taxonomy" id="85044"/>
    <lineage>
        <taxon>Bacteria</taxon>
        <taxon>Bacillati</taxon>
        <taxon>Actinomycetota</taxon>
        <taxon>Actinomycetes</taxon>
        <taxon>Mycobacteriales</taxon>
        <taxon>Nocardiaceae</taxon>
        <taxon>Williamsia</taxon>
    </lineage>
</organism>
<gene>
    <name evidence="2" type="ORF">CSW57_15305</name>
</gene>
<dbReference type="EMBL" id="PEBD01000010">
    <property type="protein sequence ID" value="PHV65183.1"/>
    <property type="molecule type" value="Genomic_DNA"/>
</dbReference>
<feature type="transmembrane region" description="Helical" evidence="1">
    <location>
        <begin position="87"/>
        <end position="112"/>
    </location>
</feature>
<dbReference type="AlphaFoldDB" id="A0A2G3PHH0"/>
<keyword evidence="1" id="KW-0472">Membrane</keyword>
<keyword evidence="1" id="KW-1133">Transmembrane helix</keyword>
<sequence length="159" mass="16063">MPFVGEVIVALVIFLGLCGVVVPVLPGLSLIFVAIGVWAFVVGGAGWLVFAVAAALLGVSAIVKYVFANKSMKDSGVPGRTVVLGGLLGIVGFFVIPVVGLPIGFVLGAFLAEWARLKSIEAGWRGAIAATKAAGLAIVIELAGALLAASLWLGAAFAF</sequence>
<feature type="transmembrane region" description="Helical" evidence="1">
    <location>
        <begin position="12"/>
        <end position="40"/>
    </location>
</feature>
<protein>
    <recommendedName>
        <fullName evidence="4">DUF456 domain-containing protein</fullName>
    </recommendedName>
</protein>
<comment type="caution">
    <text evidence="2">The sequence shown here is derived from an EMBL/GenBank/DDBJ whole genome shotgun (WGS) entry which is preliminary data.</text>
</comment>
<accession>A0A2G3PHH0</accession>
<evidence type="ECO:0000256" key="1">
    <source>
        <dbReference type="SAM" id="Phobius"/>
    </source>
</evidence>
<keyword evidence="1" id="KW-0812">Transmembrane</keyword>
<evidence type="ECO:0000313" key="2">
    <source>
        <dbReference type="EMBL" id="PHV65183.1"/>
    </source>
</evidence>
<name>A0A2G3PHH0_WILMA</name>
<dbReference type="Pfam" id="PF04306">
    <property type="entry name" value="DUF456"/>
    <property type="match status" value="1"/>
</dbReference>
<proteinExistence type="predicted"/>
<feature type="transmembrane region" description="Helical" evidence="1">
    <location>
        <begin position="47"/>
        <end position="67"/>
    </location>
</feature>
<evidence type="ECO:0008006" key="4">
    <source>
        <dbReference type="Google" id="ProtNLM"/>
    </source>
</evidence>
<dbReference type="RefSeq" id="WP_099383609.1">
    <property type="nucleotide sequence ID" value="NZ_PEBD01000010.1"/>
</dbReference>
<evidence type="ECO:0000313" key="3">
    <source>
        <dbReference type="Proteomes" id="UP000225108"/>
    </source>
</evidence>
<feature type="transmembrane region" description="Helical" evidence="1">
    <location>
        <begin position="133"/>
        <end position="158"/>
    </location>
</feature>
<reference evidence="2 3" key="1">
    <citation type="submission" date="2017-10" db="EMBL/GenBank/DDBJ databases">
        <title>The draft genome sequence of Williamsia sp. BULT 1.1 isolated from the semi-arid grassland soils from South Africa.</title>
        <authorList>
            <person name="Kabwe M.H."/>
            <person name="Govender N."/>
            <person name="Mutseka Lunga P."/>
            <person name="Vikram S."/>
            <person name="Makhalanyane T.P."/>
        </authorList>
    </citation>
    <scope>NUCLEOTIDE SEQUENCE [LARGE SCALE GENOMIC DNA]</scope>
    <source>
        <strain evidence="2 3">BULT 1.1</strain>
    </source>
</reference>
<dbReference type="InterPro" id="IPR007403">
    <property type="entry name" value="DUF456"/>
</dbReference>
<dbReference type="Proteomes" id="UP000225108">
    <property type="component" value="Unassembled WGS sequence"/>
</dbReference>